<feature type="domain" description="Retrotransposon Copia-like N-terminal" evidence="2">
    <location>
        <begin position="29"/>
        <end position="75"/>
    </location>
</feature>
<sequence>MATKNEGDGRKGTTSHKTQGNSDILKLQSADHTGMGLVSVSLDGTNYLSWSRAVRLALGAKQNLGFIDGKCIKPAADTEDLEQWQHADYMVISWMLNSISKEITEAFIYTTSARDLWLALESCYGESNGPLLYQIQREISFMSQGDQIVSTYFTKLKKLWDELACLNPLPSCSCGSSKAQADMTSSSQLIQFLMGLSDAYDHIRNQVLLMDPLSSIGTAYSMIRRVEKQ</sequence>
<feature type="region of interest" description="Disordered" evidence="1">
    <location>
        <begin position="1"/>
        <end position="22"/>
    </location>
</feature>
<protein>
    <recommendedName>
        <fullName evidence="2">Retrotransposon Copia-like N-terminal domain-containing protein</fullName>
    </recommendedName>
</protein>
<accession>A0AAW2IM27</accession>
<dbReference type="PANTHER" id="PTHR37610:SF40">
    <property type="entry name" value="OS01G0909600 PROTEIN"/>
    <property type="match status" value="1"/>
</dbReference>
<proteinExistence type="predicted"/>
<dbReference type="PANTHER" id="PTHR37610">
    <property type="entry name" value="CCHC-TYPE DOMAIN-CONTAINING PROTEIN"/>
    <property type="match status" value="1"/>
</dbReference>
<evidence type="ECO:0000259" key="2">
    <source>
        <dbReference type="Pfam" id="PF14244"/>
    </source>
</evidence>
<dbReference type="Pfam" id="PF14244">
    <property type="entry name" value="Retrotran_gag_3"/>
    <property type="match status" value="1"/>
</dbReference>
<dbReference type="EMBL" id="JACGWK010001745">
    <property type="protein sequence ID" value="KAL0283164.1"/>
    <property type="molecule type" value="Genomic_DNA"/>
</dbReference>
<evidence type="ECO:0000256" key="1">
    <source>
        <dbReference type="SAM" id="MobiDB-lite"/>
    </source>
</evidence>
<gene>
    <name evidence="3" type="ORF">Sangu_2906000</name>
</gene>
<organism evidence="3">
    <name type="scientific">Sesamum angustifolium</name>
    <dbReference type="NCBI Taxonomy" id="2727405"/>
    <lineage>
        <taxon>Eukaryota</taxon>
        <taxon>Viridiplantae</taxon>
        <taxon>Streptophyta</taxon>
        <taxon>Embryophyta</taxon>
        <taxon>Tracheophyta</taxon>
        <taxon>Spermatophyta</taxon>
        <taxon>Magnoliopsida</taxon>
        <taxon>eudicotyledons</taxon>
        <taxon>Gunneridae</taxon>
        <taxon>Pentapetalae</taxon>
        <taxon>asterids</taxon>
        <taxon>lamiids</taxon>
        <taxon>Lamiales</taxon>
        <taxon>Pedaliaceae</taxon>
        <taxon>Sesamum</taxon>
    </lineage>
</organism>
<reference evidence="3" key="1">
    <citation type="submission" date="2020-06" db="EMBL/GenBank/DDBJ databases">
        <authorList>
            <person name="Li T."/>
            <person name="Hu X."/>
            <person name="Zhang T."/>
            <person name="Song X."/>
            <person name="Zhang H."/>
            <person name="Dai N."/>
            <person name="Sheng W."/>
            <person name="Hou X."/>
            <person name="Wei L."/>
        </authorList>
    </citation>
    <scope>NUCLEOTIDE SEQUENCE</scope>
    <source>
        <strain evidence="3">G01</strain>
        <tissue evidence="3">Leaf</tissue>
    </source>
</reference>
<evidence type="ECO:0000313" key="3">
    <source>
        <dbReference type="EMBL" id="KAL0283164.1"/>
    </source>
</evidence>
<dbReference type="InterPro" id="IPR029472">
    <property type="entry name" value="Copia-like_N"/>
</dbReference>
<feature type="compositionally biased region" description="Basic and acidic residues" evidence="1">
    <location>
        <begin position="1"/>
        <end position="11"/>
    </location>
</feature>
<name>A0AAW2IM27_9LAMI</name>
<reference evidence="3" key="2">
    <citation type="journal article" date="2024" name="Plant">
        <title>Genomic evolution and insights into agronomic trait innovations of Sesamum species.</title>
        <authorList>
            <person name="Miao H."/>
            <person name="Wang L."/>
            <person name="Qu L."/>
            <person name="Liu H."/>
            <person name="Sun Y."/>
            <person name="Le M."/>
            <person name="Wang Q."/>
            <person name="Wei S."/>
            <person name="Zheng Y."/>
            <person name="Lin W."/>
            <person name="Duan Y."/>
            <person name="Cao H."/>
            <person name="Xiong S."/>
            <person name="Wang X."/>
            <person name="Wei L."/>
            <person name="Li C."/>
            <person name="Ma Q."/>
            <person name="Ju M."/>
            <person name="Zhao R."/>
            <person name="Li G."/>
            <person name="Mu C."/>
            <person name="Tian Q."/>
            <person name="Mei H."/>
            <person name="Zhang T."/>
            <person name="Gao T."/>
            <person name="Zhang H."/>
        </authorList>
    </citation>
    <scope>NUCLEOTIDE SEQUENCE</scope>
    <source>
        <strain evidence="3">G01</strain>
    </source>
</reference>
<comment type="caution">
    <text evidence="3">The sequence shown here is derived from an EMBL/GenBank/DDBJ whole genome shotgun (WGS) entry which is preliminary data.</text>
</comment>
<dbReference type="AlphaFoldDB" id="A0AAW2IM27"/>